<dbReference type="EMBL" id="PPPX01000001">
    <property type="protein sequence ID" value="POA10233.1"/>
    <property type="molecule type" value="Genomic_DNA"/>
</dbReference>
<comment type="caution">
    <text evidence="7">The sequence shown here is derived from an EMBL/GenBank/DDBJ whole genome shotgun (WGS) entry which is preliminary data.</text>
</comment>
<name>A0A2K4FG12_9STAP</name>
<keyword evidence="4" id="KW-0006">Acetoin catabolism</keyword>
<dbReference type="PRINTS" id="PR01270">
    <property type="entry name" value="HDASUPER"/>
</dbReference>
<dbReference type="InterPro" id="IPR023801">
    <property type="entry name" value="His_deacetylse_dom"/>
</dbReference>
<dbReference type="GO" id="GO:0004407">
    <property type="term" value="F:histone deacetylase activity"/>
    <property type="evidence" value="ECO:0007669"/>
    <property type="project" value="TreeGrafter"/>
</dbReference>
<dbReference type="InterPro" id="IPR003085">
    <property type="entry name" value="AcuC"/>
</dbReference>
<dbReference type="RefSeq" id="WP_103371485.1">
    <property type="nucleotide sequence ID" value="NZ_CBCRVO010000001.1"/>
</dbReference>
<evidence type="ECO:0000256" key="5">
    <source>
        <dbReference type="ARBA" id="ARBA00024669"/>
    </source>
</evidence>
<dbReference type="PANTHER" id="PTHR10625:SF10">
    <property type="entry name" value="HISTONE DEACETYLASE HDAC1"/>
    <property type="match status" value="1"/>
</dbReference>
<evidence type="ECO:0000256" key="2">
    <source>
        <dbReference type="ARBA" id="ARBA00005947"/>
    </source>
</evidence>
<dbReference type="InterPro" id="IPR023696">
    <property type="entry name" value="Ureohydrolase_dom_sf"/>
</dbReference>
<dbReference type="AlphaFoldDB" id="A0A2K4FG12"/>
<organism evidence="7 8">
    <name type="scientific">Staphylococcus argensis</name>
    <dbReference type="NCBI Taxonomy" id="1607738"/>
    <lineage>
        <taxon>Bacteria</taxon>
        <taxon>Bacillati</taxon>
        <taxon>Bacillota</taxon>
        <taxon>Bacilli</taxon>
        <taxon>Bacillales</taxon>
        <taxon>Staphylococcaceae</taxon>
        <taxon>Staphylococcus</taxon>
    </lineage>
</organism>
<comment type="function">
    <text evidence="5">Role in growth on acetoin or butanediol. Involved in the breakdown of these compounds used as a carbon source.</text>
</comment>
<dbReference type="Proteomes" id="UP000242712">
    <property type="component" value="Unassembled WGS sequence"/>
</dbReference>
<dbReference type="GeneID" id="98297828"/>
<sequence>MMGDIKTGYVYSNELLKYRFGDEHPFNQMRLKLTTELLEEMGSLDQHHIITPEIASEETLALVHTYDYIEAIQHASRGILSDIEARKYGLDEETSPFKNMHQHSARIVGGALKLADAIMTGKVDNGCHLGGGLHHSLPGKANGFCVYNDVAVTAAYLSEKYDARVLCIDTDAHHGDGTQWSFYTNPNVLNYSIHETGKFLFPGTGHYTERGKEHGYGHSVNLPLEPFTEDDSFLECFKTSISAVIEAFRPDIILSVHGVDLHYLDPLTHMSCTLQSLYQIPYIIQQLAERYTDGKVLMFGGGGYNIWDVVPRAWAHVYLALQGQPIQSGPLPGAWINKWQPYSSEPLPPTWTDECKNYQSVPRAKEISKKNWERTQQICSWFE</sequence>
<evidence type="ECO:0000256" key="4">
    <source>
        <dbReference type="ARBA" id="ARBA00022627"/>
    </source>
</evidence>
<dbReference type="PRINTS" id="PR01272">
    <property type="entry name" value="ACUCPROTEIN"/>
</dbReference>
<protein>
    <recommendedName>
        <fullName evidence="3">Acetoin utilization protein AcuC</fullName>
    </recommendedName>
</protein>
<dbReference type="InterPro" id="IPR000286">
    <property type="entry name" value="HDACs"/>
</dbReference>
<dbReference type="SUPFAM" id="SSF52768">
    <property type="entry name" value="Arginase/deacetylase"/>
    <property type="match status" value="1"/>
</dbReference>
<comment type="pathway">
    <text evidence="1">Ketone degradation; acetoin degradation.</text>
</comment>
<accession>A0A2K4FG12</accession>
<comment type="similarity">
    <text evidence="2">Belongs to the histone deacetylase family.</text>
</comment>
<keyword evidence="8" id="KW-1185">Reference proteome</keyword>
<dbReference type="Pfam" id="PF00850">
    <property type="entry name" value="Hist_deacetyl"/>
    <property type="match status" value="1"/>
</dbReference>
<proteinExistence type="inferred from homology"/>
<evidence type="ECO:0000256" key="1">
    <source>
        <dbReference type="ARBA" id="ARBA00005101"/>
    </source>
</evidence>
<dbReference type="UniPathway" id="UPA00040"/>
<reference evidence="7 8" key="1">
    <citation type="submission" date="2017-08" db="EMBL/GenBank/DDBJ databases">
        <title>Draft genome sequences of 64 type strains of genus Staph aureus.</title>
        <authorList>
            <person name="Cole K."/>
            <person name="Golubchik T."/>
            <person name="Russell J."/>
            <person name="Foster D."/>
            <person name="Llewelyn M."/>
            <person name="Wilson D."/>
            <person name="Crook D."/>
            <person name="Paul J."/>
        </authorList>
    </citation>
    <scope>NUCLEOTIDE SEQUENCE [LARGE SCALE GENOMIC DNA]</scope>
    <source>
        <strain evidence="7 8">DSM 29875</strain>
    </source>
</reference>
<dbReference type="InterPro" id="IPR037138">
    <property type="entry name" value="His_deacetylse_dom_sf"/>
</dbReference>
<evidence type="ECO:0000256" key="3">
    <source>
        <dbReference type="ARBA" id="ARBA00020218"/>
    </source>
</evidence>
<dbReference type="CDD" id="cd09994">
    <property type="entry name" value="HDAC_AcuC_like"/>
    <property type="match status" value="1"/>
</dbReference>
<evidence type="ECO:0000313" key="8">
    <source>
        <dbReference type="Proteomes" id="UP000242712"/>
    </source>
</evidence>
<dbReference type="OrthoDB" id="9808367at2"/>
<dbReference type="GO" id="GO:0040029">
    <property type="term" value="P:epigenetic regulation of gene expression"/>
    <property type="evidence" value="ECO:0007669"/>
    <property type="project" value="TreeGrafter"/>
</dbReference>
<dbReference type="Gene3D" id="3.40.800.20">
    <property type="entry name" value="Histone deacetylase domain"/>
    <property type="match status" value="1"/>
</dbReference>
<evidence type="ECO:0000259" key="6">
    <source>
        <dbReference type="Pfam" id="PF00850"/>
    </source>
</evidence>
<dbReference type="GO" id="GO:0045150">
    <property type="term" value="P:acetoin catabolic process"/>
    <property type="evidence" value="ECO:0007669"/>
    <property type="project" value="UniProtKB-UniPathway"/>
</dbReference>
<dbReference type="PANTHER" id="PTHR10625">
    <property type="entry name" value="HISTONE DEACETYLASE HDAC1-RELATED"/>
    <property type="match status" value="1"/>
</dbReference>
<gene>
    <name evidence="7" type="ORF">CD039_05640</name>
</gene>
<feature type="domain" description="Histone deacetylase" evidence="6">
    <location>
        <begin position="24"/>
        <end position="319"/>
    </location>
</feature>
<evidence type="ECO:0000313" key="7">
    <source>
        <dbReference type="EMBL" id="POA10233.1"/>
    </source>
</evidence>